<sequence>MKKLLIPLLFVSGFLLLYEQSKDQPNIYIIAGAIVVFMFGLMRLNTKIPHKNNNKDQDNVQ</sequence>
<keyword evidence="3" id="KW-1185">Reference proteome</keyword>
<keyword evidence="1" id="KW-1133">Transmembrane helix</keyword>
<evidence type="ECO:0000313" key="3">
    <source>
        <dbReference type="Proteomes" id="UP001255185"/>
    </source>
</evidence>
<evidence type="ECO:0000313" key="2">
    <source>
        <dbReference type="EMBL" id="MDR6967240.1"/>
    </source>
</evidence>
<keyword evidence="1" id="KW-0472">Membrane</keyword>
<accession>A0ABU1TMQ1</accession>
<gene>
    <name evidence="2" type="ORF">J2X31_001247</name>
</gene>
<dbReference type="RefSeq" id="WP_310025269.1">
    <property type="nucleotide sequence ID" value="NZ_JAVDVI010000004.1"/>
</dbReference>
<evidence type="ECO:0000256" key="1">
    <source>
        <dbReference type="SAM" id="Phobius"/>
    </source>
</evidence>
<proteinExistence type="predicted"/>
<reference evidence="2 3" key="1">
    <citation type="submission" date="2023-07" db="EMBL/GenBank/DDBJ databases">
        <title>Sorghum-associated microbial communities from plants grown in Nebraska, USA.</title>
        <authorList>
            <person name="Schachtman D."/>
        </authorList>
    </citation>
    <scope>NUCLEOTIDE SEQUENCE [LARGE SCALE GENOMIC DNA]</scope>
    <source>
        <strain evidence="2 3">3773</strain>
    </source>
</reference>
<organism evidence="2 3">
    <name type="scientific">Flavobacterium arsenatis</name>
    <dbReference type="NCBI Taxonomy" id="1484332"/>
    <lineage>
        <taxon>Bacteria</taxon>
        <taxon>Pseudomonadati</taxon>
        <taxon>Bacteroidota</taxon>
        <taxon>Flavobacteriia</taxon>
        <taxon>Flavobacteriales</taxon>
        <taxon>Flavobacteriaceae</taxon>
        <taxon>Flavobacterium</taxon>
    </lineage>
</organism>
<keyword evidence="1" id="KW-0812">Transmembrane</keyword>
<comment type="caution">
    <text evidence="2">The sequence shown here is derived from an EMBL/GenBank/DDBJ whole genome shotgun (WGS) entry which is preliminary data.</text>
</comment>
<dbReference type="Proteomes" id="UP001255185">
    <property type="component" value="Unassembled WGS sequence"/>
</dbReference>
<protein>
    <submittedName>
        <fullName evidence="2">Arginine exporter protein ArgO</fullName>
    </submittedName>
</protein>
<dbReference type="EMBL" id="JAVDVI010000004">
    <property type="protein sequence ID" value="MDR6967240.1"/>
    <property type="molecule type" value="Genomic_DNA"/>
</dbReference>
<feature type="transmembrane region" description="Helical" evidence="1">
    <location>
        <begin position="27"/>
        <end position="45"/>
    </location>
</feature>
<name>A0ABU1TMQ1_9FLAO</name>